<keyword evidence="5" id="KW-1185">Reference proteome</keyword>
<dbReference type="PANTHER" id="PTHR47706:SF1">
    <property type="entry name" value="CIPA-LIKE, PUTATIVE (AFU_ORTHOLOGUE AFUA_1G12460)-RELATED"/>
    <property type="match status" value="1"/>
</dbReference>
<reference evidence="4 5" key="1">
    <citation type="submission" date="2015-01" db="EMBL/GenBank/DDBJ databases">
        <title>The Genome Sequence of Exophiala mesophila CBS40295.</title>
        <authorList>
            <consortium name="The Broad Institute Genomics Platform"/>
            <person name="Cuomo C."/>
            <person name="de Hoog S."/>
            <person name="Gorbushina A."/>
            <person name="Stielow B."/>
            <person name="Teixiera M."/>
            <person name="Abouelleil A."/>
            <person name="Chapman S.B."/>
            <person name="Priest M."/>
            <person name="Young S.K."/>
            <person name="Wortman J."/>
            <person name="Nusbaum C."/>
            <person name="Birren B."/>
        </authorList>
    </citation>
    <scope>NUCLEOTIDE SEQUENCE [LARGE SCALE GENOMIC DNA]</scope>
    <source>
        <strain evidence="4 5">CBS 40295</strain>
    </source>
</reference>
<name>A0A0D1ZFT5_EXOME</name>
<keyword evidence="2" id="KW-0560">Oxidoreductase</keyword>
<evidence type="ECO:0000256" key="1">
    <source>
        <dbReference type="ARBA" id="ARBA00022857"/>
    </source>
</evidence>
<evidence type="ECO:0000313" key="5">
    <source>
        <dbReference type="Proteomes" id="UP000054302"/>
    </source>
</evidence>
<dbReference type="InterPro" id="IPR008030">
    <property type="entry name" value="NmrA-like"/>
</dbReference>
<dbReference type="VEuPathDB" id="FungiDB:PV10_04754"/>
<evidence type="ECO:0000313" key="4">
    <source>
        <dbReference type="EMBL" id="KIV93547.1"/>
    </source>
</evidence>
<dbReference type="InterPro" id="IPR036291">
    <property type="entry name" value="NAD(P)-bd_dom_sf"/>
</dbReference>
<proteinExistence type="predicted"/>
<dbReference type="GeneID" id="27322599"/>
<dbReference type="EMBL" id="KN847522">
    <property type="protein sequence ID" value="KIV93547.1"/>
    <property type="molecule type" value="Genomic_DNA"/>
</dbReference>
<dbReference type="Pfam" id="PF05368">
    <property type="entry name" value="NmrA"/>
    <property type="match status" value="1"/>
</dbReference>
<dbReference type="AlphaFoldDB" id="A0A0D1ZFT5"/>
<dbReference type="Gene3D" id="3.40.50.720">
    <property type="entry name" value="NAD(P)-binding Rossmann-like Domain"/>
    <property type="match status" value="1"/>
</dbReference>
<evidence type="ECO:0000259" key="3">
    <source>
        <dbReference type="Pfam" id="PF05368"/>
    </source>
</evidence>
<feature type="domain" description="NmrA-like" evidence="3">
    <location>
        <begin position="5"/>
        <end position="229"/>
    </location>
</feature>
<dbReference type="Gene3D" id="3.90.25.10">
    <property type="entry name" value="UDP-galactose 4-epimerase, domain 1"/>
    <property type="match status" value="1"/>
</dbReference>
<dbReference type="PANTHER" id="PTHR47706">
    <property type="entry name" value="NMRA-LIKE FAMILY PROTEIN"/>
    <property type="match status" value="1"/>
</dbReference>
<dbReference type="GO" id="GO:0016491">
    <property type="term" value="F:oxidoreductase activity"/>
    <property type="evidence" value="ECO:0007669"/>
    <property type="project" value="UniProtKB-KW"/>
</dbReference>
<dbReference type="OMA" id="NPEIANM"/>
<dbReference type="SUPFAM" id="SSF51735">
    <property type="entry name" value="NAD(P)-binding Rossmann-fold domains"/>
    <property type="match status" value="1"/>
</dbReference>
<dbReference type="RefSeq" id="XP_016225121.1">
    <property type="nucleotide sequence ID" value="XM_016369333.1"/>
</dbReference>
<sequence length="313" mass="34425">MDAETRVAVVGINGTLGAPVIKSLTKTSFELTLLTRDKNKTQQFVESTFPSSERIHITEVDYTSNSSLVSALTGQHSVVILISRTVADPHIKVIDAAIEAGVEQIIPSCFGLDTRIPSIRANPALEQKLRMEDHVLHRAEDKSKKWSYAMIHTAVFLEWSLTAGVFINMKGGGDAPTMVFDDGDSKFALSSFNDIGTAIVNVIRKRHSPEVRDKVLLMSSVHTTQNDLLAYAKGFRPEKTWPTIRIDSADALRKSREALARGDRTPPAMSGFLVRAYSADGNGWFPKLDNDVLGVSLKDETFLKDALRDALQA</sequence>
<organism evidence="4 5">
    <name type="scientific">Exophiala mesophila</name>
    <name type="common">Black yeast-like fungus</name>
    <dbReference type="NCBI Taxonomy" id="212818"/>
    <lineage>
        <taxon>Eukaryota</taxon>
        <taxon>Fungi</taxon>
        <taxon>Dikarya</taxon>
        <taxon>Ascomycota</taxon>
        <taxon>Pezizomycotina</taxon>
        <taxon>Eurotiomycetes</taxon>
        <taxon>Chaetothyriomycetidae</taxon>
        <taxon>Chaetothyriales</taxon>
        <taxon>Herpotrichiellaceae</taxon>
        <taxon>Exophiala</taxon>
    </lineage>
</organism>
<accession>A0A0D1ZFT5</accession>
<protein>
    <recommendedName>
        <fullName evidence="3">NmrA-like domain-containing protein</fullName>
    </recommendedName>
</protein>
<evidence type="ECO:0000256" key="2">
    <source>
        <dbReference type="ARBA" id="ARBA00023002"/>
    </source>
</evidence>
<gene>
    <name evidence="4" type="ORF">PV10_04754</name>
</gene>
<dbReference type="OrthoDB" id="9974981at2759"/>
<keyword evidence="1" id="KW-0521">NADP</keyword>
<dbReference type="InterPro" id="IPR051609">
    <property type="entry name" value="NmrA/Isoflavone_reductase-like"/>
</dbReference>
<dbReference type="Proteomes" id="UP000054302">
    <property type="component" value="Unassembled WGS sequence"/>
</dbReference>
<dbReference type="HOGENOM" id="CLU_044876_3_2_1"/>